<dbReference type="Gene3D" id="3.40.50.1820">
    <property type="entry name" value="alpha/beta hydrolase"/>
    <property type="match status" value="1"/>
</dbReference>
<dbReference type="InterPro" id="IPR029058">
    <property type="entry name" value="AB_hydrolase_fold"/>
</dbReference>
<sequence>MEKRTELLRVHPGARAVVLIVHGMGEYAERYGWLVDQLYHAQYTVWVGDLPGHGGFGILGHLEDFREYLLVLENDLLRLQAQFPKLPIVLFGHSMGGLIVLRYLQELQKPTALSAVTLSSPALDVAIPISKLTLRLAGVLSSTMPRLRLSTRIQAKDVTRNLEIQHAYTNEQRVLKKASVRFLHEFFKAMDTCRRKDIKLEIPVLWMQAGADRVVSVIASRAGFERLQAADKTYREYPDCYHELFNEPNRLEIFHDWLRWLEEHIPGAQIHRETYPSPLPS</sequence>
<dbReference type="RefSeq" id="WP_083574124.1">
    <property type="nucleotide sequence ID" value="NZ_FRAF01000008.1"/>
</dbReference>
<evidence type="ECO:0000313" key="3">
    <source>
        <dbReference type="Proteomes" id="UP000184016"/>
    </source>
</evidence>
<dbReference type="InterPro" id="IPR022742">
    <property type="entry name" value="Hydrolase_4"/>
</dbReference>
<organism evidence="2 3">
    <name type="scientific">Alicyclobacillus tolerans</name>
    <dbReference type="NCBI Taxonomy" id="90970"/>
    <lineage>
        <taxon>Bacteria</taxon>
        <taxon>Bacillati</taxon>
        <taxon>Bacillota</taxon>
        <taxon>Bacilli</taxon>
        <taxon>Bacillales</taxon>
        <taxon>Alicyclobacillaceae</taxon>
        <taxon>Alicyclobacillus</taxon>
    </lineage>
</organism>
<dbReference type="Pfam" id="PF12146">
    <property type="entry name" value="Hydrolase_4"/>
    <property type="match status" value="1"/>
</dbReference>
<dbReference type="OrthoDB" id="9806902at2"/>
<dbReference type="PANTHER" id="PTHR11614">
    <property type="entry name" value="PHOSPHOLIPASE-RELATED"/>
    <property type="match status" value="1"/>
</dbReference>
<name>A0A1M6PQY9_9BACL</name>
<dbReference type="Proteomes" id="UP000184016">
    <property type="component" value="Unassembled WGS sequence"/>
</dbReference>
<dbReference type="InterPro" id="IPR051044">
    <property type="entry name" value="MAG_DAG_Lipase"/>
</dbReference>
<keyword evidence="3" id="KW-1185">Reference proteome</keyword>
<gene>
    <name evidence="2" type="ORF">SAMN05443507_108109</name>
</gene>
<evidence type="ECO:0000313" key="2">
    <source>
        <dbReference type="EMBL" id="SHK10356.1"/>
    </source>
</evidence>
<protein>
    <submittedName>
        <fullName evidence="2">Lysophospholipase</fullName>
    </submittedName>
</protein>
<reference evidence="3" key="1">
    <citation type="submission" date="2016-11" db="EMBL/GenBank/DDBJ databases">
        <authorList>
            <person name="Varghese N."/>
            <person name="Submissions S."/>
        </authorList>
    </citation>
    <scope>NUCLEOTIDE SEQUENCE [LARGE SCALE GENOMIC DNA]</scope>
    <source>
        <strain evidence="3">USBA-503</strain>
    </source>
</reference>
<dbReference type="STRING" id="1830138.SAMN05443507_108109"/>
<accession>A0A1M6PQY9</accession>
<dbReference type="EMBL" id="FRAF01000008">
    <property type="protein sequence ID" value="SHK10356.1"/>
    <property type="molecule type" value="Genomic_DNA"/>
</dbReference>
<proteinExistence type="predicted"/>
<dbReference type="SUPFAM" id="SSF53474">
    <property type="entry name" value="alpha/beta-Hydrolases"/>
    <property type="match status" value="1"/>
</dbReference>
<feature type="domain" description="Serine aminopeptidase S33" evidence="1">
    <location>
        <begin position="14"/>
        <end position="249"/>
    </location>
</feature>
<dbReference type="AlphaFoldDB" id="A0A1M6PQY9"/>
<evidence type="ECO:0000259" key="1">
    <source>
        <dbReference type="Pfam" id="PF12146"/>
    </source>
</evidence>